<dbReference type="EMBL" id="JABBVZ010000018">
    <property type="protein sequence ID" value="NMP22205.1"/>
    <property type="molecule type" value="Genomic_DNA"/>
</dbReference>
<dbReference type="RefSeq" id="WP_169098293.1">
    <property type="nucleotide sequence ID" value="NZ_JABBVZ010000018.1"/>
</dbReference>
<evidence type="ECO:0000313" key="2">
    <source>
        <dbReference type="Proteomes" id="UP000533476"/>
    </source>
</evidence>
<dbReference type="AlphaFoldDB" id="A0A7Y0Q2C9"/>
<evidence type="ECO:0000313" key="1">
    <source>
        <dbReference type="EMBL" id="NMP22205.1"/>
    </source>
</evidence>
<protein>
    <submittedName>
        <fullName evidence="1">Uncharacterized protein</fullName>
    </submittedName>
</protein>
<name>A0A7Y0Q2C9_9FIRM</name>
<keyword evidence="2" id="KW-1185">Reference proteome</keyword>
<organism evidence="1 2">
    <name type="scientific">Sulfobacillus harzensis</name>
    <dbReference type="NCBI Taxonomy" id="2729629"/>
    <lineage>
        <taxon>Bacteria</taxon>
        <taxon>Bacillati</taxon>
        <taxon>Bacillota</taxon>
        <taxon>Clostridia</taxon>
        <taxon>Eubacteriales</taxon>
        <taxon>Clostridiales Family XVII. Incertae Sedis</taxon>
        <taxon>Sulfobacillus</taxon>
    </lineage>
</organism>
<accession>A0A7Y0Q2C9</accession>
<proteinExistence type="predicted"/>
<comment type="caution">
    <text evidence="1">The sequence shown here is derived from an EMBL/GenBank/DDBJ whole genome shotgun (WGS) entry which is preliminary data.</text>
</comment>
<dbReference type="Proteomes" id="UP000533476">
    <property type="component" value="Unassembled WGS sequence"/>
</dbReference>
<reference evidence="1 2" key="1">
    <citation type="submission" date="2020-04" db="EMBL/GenBank/DDBJ databases">
        <authorList>
            <person name="Zhang R."/>
            <person name="Schippers A."/>
        </authorList>
    </citation>
    <scope>NUCLEOTIDE SEQUENCE [LARGE SCALE GENOMIC DNA]</scope>
    <source>
        <strain evidence="1 2">DSM 109850</strain>
    </source>
</reference>
<sequence length="405" mass="43216">MDRFQILRTFFDITDTVGLNAKETKTYDASGLSSDQVNYMTPGTVTSSSTGGNFVREITSIEIYPPQDANGNYEDLREVQLIIDGKPIGHYLTLPGQGDILMTPPRTQIWGGPHFTIPIGEPLWKVVHSFGAANPNMPLRAIGIKYNSTVAVSVSSQYGVTGAGSGGFRIVLKGYQYTNAELTELAKKWNPKVQVQTLRRTVTGEPALSFTHEAAGPLSMATFTSYPGGQGQLNQKINPYWHYARNAKATDASRPFVLSDLNGLGGGTGHVEDTFQDLGFAFGANNDALIVRGWGVKGVPLPPGQTGAPGVAGQNLRAAGWFINGDQIPEEIGGDGIFMTAGVQPLAFGSVKPQIALDNVFYRLPSVPGELLIYKDQAAPYVSANGSPIPADQVAVGITGVLVEQ</sequence>
<gene>
    <name evidence="1" type="ORF">HIJ39_07550</name>
</gene>